<dbReference type="AlphaFoldDB" id="A0A371K2K3"/>
<protein>
    <recommendedName>
        <fullName evidence="1">XAC0095-like domain-containing protein</fullName>
    </recommendedName>
</protein>
<dbReference type="EMBL" id="QTSU01000001">
    <property type="protein sequence ID" value="RDZ28146.1"/>
    <property type="molecule type" value="Genomic_DNA"/>
</dbReference>
<dbReference type="OrthoDB" id="6027554at2"/>
<dbReference type="NCBIfam" id="NF047335">
    <property type="entry name" value="T3SS_XAC0095"/>
    <property type="match status" value="1"/>
</dbReference>
<evidence type="ECO:0000313" key="2">
    <source>
        <dbReference type="EMBL" id="RDZ28146.1"/>
    </source>
</evidence>
<dbReference type="RefSeq" id="WP_115857588.1">
    <property type="nucleotide sequence ID" value="NZ_QTSU01000001.1"/>
</dbReference>
<evidence type="ECO:0000259" key="1">
    <source>
        <dbReference type="Pfam" id="PF26642"/>
    </source>
</evidence>
<dbReference type="InterPro" id="IPR058099">
    <property type="entry name" value="T3SS_XAC0095_dom"/>
</dbReference>
<gene>
    <name evidence="2" type="ORF">DX914_03105</name>
</gene>
<keyword evidence="3" id="KW-1185">Reference proteome</keyword>
<proteinExistence type="predicted"/>
<accession>A0A371K2K3</accession>
<evidence type="ECO:0000313" key="3">
    <source>
        <dbReference type="Proteomes" id="UP000264492"/>
    </source>
</evidence>
<name>A0A371K2K3_9GAMM</name>
<feature type="domain" description="XAC0095-like" evidence="1">
    <location>
        <begin position="14"/>
        <end position="76"/>
    </location>
</feature>
<sequence>MQNGLSSAATTLDNYVLPATAHQALTQTRDHLRLLAQLTEPQDENAPDQLSISAEALAYCFDRLADDLERIADAASPSTD</sequence>
<comment type="caution">
    <text evidence="2">The sequence shown here is derived from an EMBL/GenBank/DDBJ whole genome shotgun (WGS) entry which is preliminary data.</text>
</comment>
<reference evidence="2 3" key="1">
    <citation type="submission" date="2018-08" db="EMBL/GenBank/DDBJ databases">
        <title>Lysobacter sp. zong2l5, whole genome shotgun sequence.</title>
        <authorList>
            <person name="Zhang X."/>
            <person name="Feng G."/>
            <person name="Zhu H."/>
        </authorList>
    </citation>
    <scope>NUCLEOTIDE SEQUENCE [LARGE SCALE GENOMIC DNA]</scope>
    <source>
        <strain evidence="3">zong2l5</strain>
    </source>
</reference>
<organism evidence="2 3">
    <name type="scientific">Lysobacter silvisoli</name>
    <dbReference type="NCBI Taxonomy" id="2293254"/>
    <lineage>
        <taxon>Bacteria</taxon>
        <taxon>Pseudomonadati</taxon>
        <taxon>Pseudomonadota</taxon>
        <taxon>Gammaproteobacteria</taxon>
        <taxon>Lysobacterales</taxon>
        <taxon>Lysobacteraceae</taxon>
        <taxon>Lysobacter</taxon>
    </lineage>
</organism>
<dbReference type="Proteomes" id="UP000264492">
    <property type="component" value="Unassembled WGS sequence"/>
</dbReference>
<dbReference type="Pfam" id="PF26642">
    <property type="entry name" value="XAC0095_dom"/>
    <property type="match status" value="1"/>
</dbReference>